<dbReference type="InterPro" id="IPR008929">
    <property type="entry name" value="Chondroitin_lyas"/>
</dbReference>
<dbReference type="GO" id="GO:0016829">
    <property type="term" value="F:lyase activity"/>
    <property type="evidence" value="ECO:0007669"/>
    <property type="project" value="InterPro"/>
</dbReference>
<dbReference type="PANTHER" id="PTHR38045">
    <property type="entry name" value="CHROMOSOME 1, WHOLE GENOME SHOTGUN SEQUENCE"/>
    <property type="match status" value="1"/>
</dbReference>
<gene>
    <name evidence="3" type="ORF">PXH66_00705</name>
</gene>
<dbReference type="Gene3D" id="1.50.10.100">
    <property type="entry name" value="Chondroitin AC/alginate lyase"/>
    <property type="match status" value="1"/>
</dbReference>
<dbReference type="AlphaFoldDB" id="A0AAE9ZWD7"/>
<dbReference type="Proteomes" id="UP001218638">
    <property type="component" value="Chromosome"/>
</dbReference>
<dbReference type="EMBL" id="CP119075">
    <property type="protein sequence ID" value="WED65367.1"/>
    <property type="molecule type" value="Genomic_DNA"/>
</dbReference>
<dbReference type="InterPro" id="IPR012480">
    <property type="entry name" value="Hepar_II_III_C"/>
</dbReference>
<keyword evidence="4" id="KW-1185">Reference proteome</keyword>
<feature type="domain" description="Heparinase II/III-like C-terminal" evidence="2">
    <location>
        <begin position="422"/>
        <end position="574"/>
    </location>
</feature>
<dbReference type="GO" id="GO:0030313">
    <property type="term" value="C:cell envelope"/>
    <property type="evidence" value="ECO:0007669"/>
    <property type="project" value="UniProtKB-SubCell"/>
</dbReference>
<evidence type="ECO:0000256" key="1">
    <source>
        <dbReference type="ARBA" id="ARBA00004196"/>
    </source>
</evidence>
<comment type="subcellular location">
    <subcellularLocation>
        <location evidence="1">Cell envelope</location>
    </subcellularLocation>
</comment>
<organism evidence="3 4">
    <name type="scientific">Synoicihabitans lomoniglobus</name>
    <dbReference type="NCBI Taxonomy" id="2909285"/>
    <lineage>
        <taxon>Bacteria</taxon>
        <taxon>Pseudomonadati</taxon>
        <taxon>Verrucomicrobiota</taxon>
        <taxon>Opitutia</taxon>
        <taxon>Opitutales</taxon>
        <taxon>Opitutaceae</taxon>
        <taxon>Synoicihabitans</taxon>
    </lineage>
</organism>
<evidence type="ECO:0000259" key="2">
    <source>
        <dbReference type="Pfam" id="PF07940"/>
    </source>
</evidence>
<accession>A0AAE9ZWD7</accession>
<dbReference type="PANTHER" id="PTHR38045:SF1">
    <property type="entry name" value="HEPARINASE II_III-LIKE PROTEIN"/>
    <property type="match status" value="1"/>
</dbReference>
<dbReference type="SUPFAM" id="SSF48230">
    <property type="entry name" value="Chondroitin AC/alginate lyase"/>
    <property type="match status" value="1"/>
</dbReference>
<sequence length="693" mass="76995">MSELPPLARRRFLQQASTATAAWWISPRLFGSETPTTHVHPRIYLSASGHAGLRTPADLRAAIASDAWSRATWDRIVQLAQTEATQPPLLPHSPVPRRAAASIRDRNLDYHLCEATGTRLVRFALVHLITGDAACRAAALAQIEALYDPERWPDWIDQSHVRFGHPADLRTGMLAQDVAIAYDWLAPSLDATERAFIIEGLNRRGIQPFLTSVTQDAWWTHDLNNWLTVIYGGLGITGMVLAGEHPDADRLVSLALDAFERYLSIYGERGEFNESVAYANANRMPVALFLAQHYATAGGDNRLARPPFPELCRWVMHGTLTNRRLVPFGDCHPEAPVMAGYISAVAAAAQDGVLQHYYLTQQAETTNPLELVWYDPRVRPDSPAGREPLATAFTAHGGMIVSRTSWDPDRAACIVFAKSGREENHEHNDVGQLGFDALGERLIIDIGSPSSYPADFFEPHSRWQYYNASIRSHNVLMFGGREQRYPVRERGESIDVSDLAGKVTAWSHEPGHGTAWRIDLTPAYTGAIQVTRTVLHLWPGYVLVFDEAELDAAEEISLRWHTIDQAEPTAAGAFVVHGNHAACVGHIAALDDTDLTFRRREHAYAPPYHLERSGDPLEQRHESYIEATATGSRCRWLTLFASGTVTDFGANQHWQRTSNGWTFSGPEGLIEAKITTTEISLRAREAHRSISLA</sequence>
<evidence type="ECO:0000313" key="4">
    <source>
        <dbReference type="Proteomes" id="UP001218638"/>
    </source>
</evidence>
<dbReference type="KEGG" id="slom:PXH66_00705"/>
<dbReference type="Pfam" id="PF07940">
    <property type="entry name" value="Hepar_II_III_C"/>
    <property type="match status" value="1"/>
</dbReference>
<dbReference type="Gene3D" id="2.70.98.70">
    <property type="match status" value="1"/>
</dbReference>
<name>A0AAE9ZWD7_9BACT</name>
<evidence type="ECO:0000313" key="3">
    <source>
        <dbReference type="EMBL" id="WED65367.1"/>
    </source>
</evidence>
<protein>
    <submittedName>
        <fullName evidence="3">Heparinase II/III family protein</fullName>
    </submittedName>
</protein>
<proteinExistence type="predicted"/>
<dbReference type="RefSeq" id="WP_330929314.1">
    <property type="nucleotide sequence ID" value="NZ_CP119075.1"/>
</dbReference>
<reference evidence="3" key="1">
    <citation type="submission" date="2023-03" db="EMBL/GenBank/DDBJ databases">
        <title>Lomoglobus Profundus gen. nov., sp. nov., a novel member of the phylum Verrucomicrobia, isolated from deep-marine sediment of South China Sea.</title>
        <authorList>
            <person name="Ahmad T."/>
            <person name="Ishaq S.E."/>
            <person name="Wang F."/>
        </authorList>
    </citation>
    <scope>NUCLEOTIDE SEQUENCE</scope>
    <source>
        <strain evidence="3">LMO-M01</strain>
    </source>
</reference>